<organism evidence="9 10">
    <name type="scientific">Novosphingobium guangzhouense</name>
    <dbReference type="NCBI Taxonomy" id="1850347"/>
    <lineage>
        <taxon>Bacteria</taxon>
        <taxon>Pseudomonadati</taxon>
        <taxon>Pseudomonadota</taxon>
        <taxon>Alphaproteobacteria</taxon>
        <taxon>Sphingomonadales</taxon>
        <taxon>Sphingomonadaceae</taxon>
        <taxon>Novosphingobium</taxon>
    </lineage>
</organism>
<protein>
    <recommendedName>
        <fullName evidence="11">MFS transporter</fullName>
    </recommendedName>
</protein>
<keyword evidence="4 8" id="KW-0812">Transmembrane</keyword>
<feature type="transmembrane region" description="Helical" evidence="8">
    <location>
        <begin position="221"/>
        <end position="246"/>
    </location>
</feature>
<keyword evidence="5 8" id="KW-1133">Transmembrane helix</keyword>
<proteinExistence type="predicted"/>
<feature type="transmembrane region" description="Helical" evidence="8">
    <location>
        <begin position="80"/>
        <end position="101"/>
    </location>
</feature>
<evidence type="ECO:0000256" key="3">
    <source>
        <dbReference type="ARBA" id="ARBA00022475"/>
    </source>
</evidence>
<dbReference type="PANTHER" id="PTHR23513">
    <property type="entry name" value="INTEGRAL MEMBRANE EFFLUX PROTEIN-RELATED"/>
    <property type="match status" value="1"/>
</dbReference>
<keyword evidence="6 8" id="KW-0472">Membrane</keyword>
<dbReference type="Pfam" id="PF05977">
    <property type="entry name" value="MFS_3"/>
    <property type="match status" value="1"/>
</dbReference>
<keyword evidence="10" id="KW-1185">Reference proteome</keyword>
<dbReference type="SUPFAM" id="SSF103473">
    <property type="entry name" value="MFS general substrate transporter"/>
    <property type="match status" value="1"/>
</dbReference>
<dbReference type="EMBL" id="LYMM01000025">
    <property type="protein sequence ID" value="PNU05535.1"/>
    <property type="molecule type" value="Genomic_DNA"/>
</dbReference>
<dbReference type="PANTHER" id="PTHR23513:SF9">
    <property type="entry name" value="ENTEROBACTIN EXPORTER ENTS"/>
    <property type="match status" value="1"/>
</dbReference>
<comment type="subcellular location">
    <subcellularLocation>
        <location evidence="1">Cell membrane</location>
        <topology evidence="1">Multi-pass membrane protein</topology>
    </subcellularLocation>
</comment>
<comment type="caution">
    <text evidence="9">The sequence shown here is derived from an EMBL/GenBank/DDBJ whole genome shotgun (WGS) entry which is preliminary data.</text>
</comment>
<dbReference type="OrthoDB" id="7283966at2"/>
<evidence type="ECO:0000256" key="2">
    <source>
        <dbReference type="ARBA" id="ARBA00022448"/>
    </source>
</evidence>
<feature type="transmembrane region" description="Helical" evidence="8">
    <location>
        <begin position="23"/>
        <end position="42"/>
    </location>
</feature>
<keyword evidence="2" id="KW-0813">Transport</keyword>
<dbReference type="RefSeq" id="WP_103095322.1">
    <property type="nucleotide sequence ID" value="NZ_LYMM01000025.1"/>
</dbReference>
<evidence type="ECO:0000256" key="8">
    <source>
        <dbReference type="SAM" id="Phobius"/>
    </source>
</evidence>
<dbReference type="InterPro" id="IPR036259">
    <property type="entry name" value="MFS_trans_sf"/>
</dbReference>
<dbReference type="CDD" id="cd06173">
    <property type="entry name" value="MFS_MefA_like"/>
    <property type="match status" value="1"/>
</dbReference>
<evidence type="ECO:0000313" key="10">
    <source>
        <dbReference type="Proteomes" id="UP000236327"/>
    </source>
</evidence>
<feature type="transmembrane region" description="Helical" evidence="8">
    <location>
        <begin position="287"/>
        <end position="304"/>
    </location>
</feature>
<dbReference type="InterPro" id="IPR010290">
    <property type="entry name" value="TM_effector"/>
</dbReference>
<evidence type="ECO:0000256" key="5">
    <source>
        <dbReference type="ARBA" id="ARBA00022989"/>
    </source>
</evidence>
<gene>
    <name evidence="9" type="ORF">A8V01_16305</name>
</gene>
<evidence type="ECO:0000256" key="4">
    <source>
        <dbReference type="ARBA" id="ARBA00022692"/>
    </source>
</evidence>
<evidence type="ECO:0008006" key="11">
    <source>
        <dbReference type="Google" id="ProtNLM"/>
    </source>
</evidence>
<dbReference type="Gene3D" id="1.20.1250.20">
    <property type="entry name" value="MFS general substrate transporter like domains"/>
    <property type="match status" value="1"/>
</dbReference>
<accession>A0A2K2G3A8</accession>
<dbReference type="AlphaFoldDB" id="A0A2K2G3A8"/>
<sequence>MSQIEPYGAFASRDYRFFFASRLANSFGTNIMMPTLGWQIYALTRDPFALGMIGMAVFIPVVLSSLPAGQAADRLERRRVYMTAQIVLIGSALSFCMLTLSGVTAPWAFYLDAALFGAAKTFSMPTATAWMPHLVERRHFPNAVVWTSSTYQMSSVLGPALVGLTLYAFGEAVTYAMAAGCYLASWMLACLVRIRSRGAHREQHGLAHIFAGFTYIYRSRLILGATTLDLFALLLGGATAMLPVYAHDVLHVGEGGFGLLRSAPALGSAATGIFLAHRPLRRGVGRFMFTSVVVYGFIVMAFGLSKNLPLSIALLVLLGAAETVGAFVRQTLVQLSTHDDMRGRVTSVNMMFVSARNELGDVQSGFAASLIGVVPAVVLGGLGTVIVAVLWQRMFPALRNVQTFEQALPERASQSPQSGPRPCPSCPPDSVTQARA</sequence>
<dbReference type="Proteomes" id="UP000236327">
    <property type="component" value="Unassembled WGS sequence"/>
</dbReference>
<feature type="region of interest" description="Disordered" evidence="7">
    <location>
        <begin position="408"/>
        <end position="436"/>
    </location>
</feature>
<feature type="transmembrane region" description="Helical" evidence="8">
    <location>
        <begin position="366"/>
        <end position="391"/>
    </location>
</feature>
<evidence type="ECO:0000256" key="6">
    <source>
        <dbReference type="ARBA" id="ARBA00023136"/>
    </source>
</evidence>
<keyword evidence="3" id="KW-1003">Cell membrane</keyword>
<feature type="transmembrane region" description="Helical" evidence="8">
    <location>
        <begin position="175"/>
        <end position="194"/>
    </location>
</feature>
<feature type="transmembrane region" description="Helical" evidence="8">
    <location>
        <begin position="258"/>
        <end position="275"/>
    </location>
</feature>
<reference evidence="9 10" key="1">
    <citation type="submission" date="2016-05" db="EMBL/GenBank/DDBJ databases">
        <title>Complete genome sequence of Novosphingobium guangzhouense SA925(T).</title>
        <authorList>
            <person name="Sha S."/>
        </authorList>
    </citation>
    <scope>NUCLEOTIDE SEQUENCE [LARGE SCALE GENOMIC DNA]</scope>
    <source>
        <strain evidence="9 10">SA925</strain>
    </source>
</reference>
<evidence type="ECO:0000313" key="9">
    <source>
        <dbReference type="EMBL" id="PNU05535.1"/>
    </source>
</evidence>
<evidence type="ECO:0000256" key="7">
    <source>
        <dbReference type="SAM" id="MobiDB-lite"/>
    </source>
</evidence>
<evidence type="ECO:0000256" key="1">
    <source>
        <dbReference type="ARBA" id="ARBA00004651"/>
    </source>
</evidence>
<name>A0A2K2G3A8_9SPHN</name>
<dbReference type="GO" id="GO:0005886">
    <property type="term" value="C:plasma membrane"/>
    <property type="evidence" value="ECO:0007669"/>
    <property type="project" value="UniProtKB-SubCell"/>
</dbReference>
<feature type="transmembrane region" description="Helical" evidence="8">
    <location>
        <begin position="48"/>
        <end position="68"/>
    </location>
</feature>